<name>A0ABS8V970_DATST</name>
<gene>
    <name evidence="6" type="primary">CID11_2</name>
    <name evidence="6" type="ORF">HAX54_029607</name>
</gene>
<evidence type="ECO:0000313" key="6">
    <source>
        <dbReference type="EMBL" id="MCD9642699.1"/>
    </source>
</evidence>
<evidence type="ECO:0000256" key="3">
    <source>
        <dbReference type="PROSITE-ProRule" id="PRU00176"/>
    </source>
</evidence>
<proteinExistence type="predicted"/>
<dbReference type="InterPro" id="IPR012677">
    <property type="entry name" value="Nucleotide-bd_a/b_plait_sf"/>
</dbReference>
<feature type="domain" description="RRM" evidence="5">
    <location>
        <begin position="284"/>
        <end position="359"/>
    </location>
</feature>
<dbReference type="Gene3D" id="3.30.70.330">
    <property type="match status" value="2"/>
</dbReference>
<dbReference type="Pfam" id="PF07145">
    <property type="entry name" value="PAM2"/>
    <property type="match status" value="1"/>
</dbReference>
<dbReference type="SMART" id="SM00360">
    <property type="entry name" value="RRM"/>
    <property type="match status" value="2"/>
</dbReference>
<keyword evidence="2 3" id="KW-0694">RNA-binding</keyword>
<keyword evidence="1" id="KW-0677">Repeat</keyword>
<evidence type="ECO:0000256" key="2">
    <source>
        <dbReference type="ARBA" id="ARBA00022884"/>
    </source>
</evidence>
<feature type="region of interest" description="Disordered" evidence="4">
    <location>
        <begin position="98"/>
        <end position="123"/>
    </location>
</feature>
<dbReference type="InterPro" id="IPR034825">
    <property type="entry name" value="CID8-like_RRM2"/>
</dbReference>
<dbReference type="Proteomes" id="UP000823775">
    <property type="component" value="Unassembled WGS sequence"/>
</dbReference>
<dbReference type="EMBL" id="JACEIK010003685">
    <property type="protein sequence ID" value="MCD9642699.1"/>
    <property type="molecule type" value="Genomic_DNA"/>
</dbReference>
<dbReference type="InterPro" id="IPR000504">
    <property type="entry name" value="RRM_dom"/>
</dbReference>
<dbReference type="CDD" id="cd12460">
    <property type="entry name" value="RRM2_CID8_like"/>
    <property type="match status" value="1"/>
</dbReference>
<dbReference type="InterPro" id="IPR035979">
    <property type="entry name" value="RBD_domain_sf"/>
</dbReference>
<protein>
    <submittedName>
        <fullName evidence="6">Poly(A) RNA polymerase cid11</fullName>
    </submittedName>
</protein>
<sequence>MMENQRAAILRIDKDAIDFPCQAGTTMKQTDTVVLKPHLDKLGNDRTDLFSVLLFHRTRIREKELKKKEEKEQYWGVTVTHIVAERTIMAVDENGSLNRTDDNVKNDSAASVDHLPNQNGVPRSTMPNDQNIQMMSVNLQQQQPQKTIVQHKPQMGVIQQQQQNINGSGVFGYHNLQKTKGVDLRRNGGVVGEDDGGEGFKREMRDLEEMLSKLNPMAEEFVPPSLSSNHVVPFPPVGEQFGFDAFNFPSDGNFNRRKRNGYGLGKRRMNVRTSMAQREEVIRRTVYVSEIDHQVTEEQLATLFLTCGQVVDCRICGDPNSVLRFAFIEFTDEEGARNALSLAGTMLGFYPVKVLPSKTAIAPVNPTFLPRSEDEREMCARTIYCTNIDKKVTQADVKLFFEYFCGEVKRLRLLGDYHHSTRIGFIEFVMAESAIAALNCSGAILGSLPIRVSPSKTPVRPRAPRSVVQ</sequence>
<comment type="caution">
    <text evidence="6">The sequence shown here is derived from an EMBL/GenBank/DDBJ whole genome shotgun (WGS) entry which is preliminary data.</text>
</comment>
<keyword evidence="7" id="KW-1185">Reference proteome</keyword>
<dbReference type="InterPro" id="IPR034823">
    <property type="entry name" value="CID8-like_RRM1"/>
</dbReference>
<accession>A0ABS8V970</accession>
<evidence type="ECO:0000256" key="1">
    <source>
        <dbReference type="ARBA" id="ARBA00022737"/>
    </source>
</evidence>
<dbReference type="CDD" id="cd12459">
    <property type="entry name" value="RRM1_CID8_like"/>
    <property type="match status" value="1"/>
</dbReference>
<evidence type="ECO:0000256" key="4">
    <source>
        <dbReference type="SAM" id="MobiDB-lite"/>
    </source>
</evidence>
<evidence type="ECO:0000259" key="5">
    <source>
        <dbReference type="PROSITE" id="PS50102"/>
    </source>
</evidence>
<dbReference type="InterPro" id="IPR009818">
    <property type="entry name" value="PAM2_motif"/>
</dbReference>
<dbReference type="SUPFAM" id="SSF54928">
    <property type="entry name" value="RNA-binding domain, RBD"/>
    <property type="match status" value="2"/>
</dbReference>
<organism evidence="6 7">
    <name type="scientific">Datura stramonium</name>
    <name type="common">Jimsonweed</name>
    <name type="synonym">Common thornapple</name>
    <dbReference type="NCBI Taxonomy" id="4076"/>
    <lineage>
        <taxon>Eukaryota</taxon>
        <taxon>Viridiplantae</taxon>
        <taxon>Streptophyta</taxon>
        <taxon>Embryophyta</taxon>
        <taxon>Tracheophyta</taxon>
        <taxon>Spermatophyta</taxon>
        <taxon>Magnoliopsida</taxon>
        <taxon>eudicotyledons</taxon>
        <taxon>Gunneridae</taxon>
        <taxon>Pentapetalae</taxon>
        <taxon>asterids</taxon>
        <taxon>lamiids</taxon>
        <taxon>Solanales</taxon>
        <taxon>Solanaceae</taxon>
        <taxon>Solanoideae</taxon>
        <taxon>Datureae</taxon>
        <taxon>Datura</taxon>
    </lineage>
</organism>
<dbReference type="PROSITE" id="PS50102">
    <property type="entry name" value="RRM"/>
    <property type="match status" value="2"/>
</dbReference>
<reference evidence="6 7" key="1">
    <citation type="journal article" date="2021" name="BMC Genomics">
        <title>Datura genome reveals duplications of psychoactive alkaloid biosynthetic genes and high mutation rate following tissue culture.</title>
        <authorList>
            <person name="Rajewski A."/>
            <person name="Carter-House D."/>
            <person name="Stajich J."/>
            <person name="Litt A."/>
        </authorList>
    </citation>
    <scope>NUCLEOTIDE SEQUENCE [LARGE SCALE GENOMIC DNA]</scope>
    <source>
        <strain evidence="6">AR-01</strain>
    </source>
</reference>
<dbReference type="PANTHER" id="PTHR32343">
    <property type="entry name" value="SERINE/ARGININE-RICH SPLICING FACTOR"/>
    <property type="match status" value="1"/>
</dbReference>
<feature type="domain" description="RRM" evidence="5">
    <location>
        <begin position="381"/>
        <end position="457"/>
    </location>
</feature>
<evidence type="ECO:0000313" key="7">
    <source>
        <dbReference type="Proteomes" id="UP000823775"/>
    </source>
</evidence>
<dbReference type="PANTHER" id="PTHR32343:SF77">
    <property type="entry name" value="POLYADENYLATE-BINDING PROTEIN-INTERACTING PROTEIN 11-LIKE ISOFORM X1"/>
    <property type="match status" value="1"/>
</dbReference>
<dbReference type="Pfam" id="PF00076">
    <property type="entry name" value="RRM_1"/>
    <property type="match status" value="2"/>
</dbReference>